<dbReference type="Proteomes" id="UP000294616">
    <property type="component" value="Unassembled WGS sequence"/>
</dbReference>
<comment type="caution">
    <text evidence="3">The sequence shown here is derived from an EMBL/GenBank/DDBJ whole genome shotgun (WGS) entry which is preliminary data.</text>
</comment>
<feature type="transmembrane region" description="Helical" evidence="1">
    <location>
        <begin position="12"/>
        <end position="32"/>
    </location>
</feature>
<dbReference type="RefSeq" id="WP_132221415.1">
    <property type="nucleotide sequence ID" value="NZ_SMGO01000001.1"/>
</dbReference>
<sequence length="145" mass="16251">MKVFGHPIHVMLIHFPTALLPMELVFSAINYFNHDLSFLNASFYLMSAGVILGWVAIVFGAFDLIAIFENKPDAMNKALLHGGINTIVITVYTILAYIQYKNYPLLEPDSVVMLIIKVLTNAFLILGNFFGGDLILKYRVAVKIE</sequence>
<keyword evidence="1" id="KW-0812">Transmembrane</keyword>
<dbReference type="Pfam" id="PF09990">
    <property type="entry name" value="DUF2231"/>
    <property type="match status" value="1"/>
</dbReference>
<evidence type="ECO:0000259" key="2">
    <source>
        <dbReference type="Pfam" id="PF09990"/>
    </source>
</evidence>
<proteinExistence type="predicted"/>
<evidence type="ECO:0000313" key="3">
    <source>
        <dbReference type="EMBL" id="TCK85314.1"/>
    </source>
</evidence>
<dbReference type="OrthoDB" id="593800at2"/>
<organism evidence="3 4">
    <name type="scientific">Albibacterium bauzanense</name>
    <dbReference type="NCBI Taxonomy" id="653929"/>
    <lineage>
        <taxon>Bacteria</taxon>
        <taxon>Pseudomonadati</taxon>
        <taxon>Bacteroidota</taxon>
        <taxon>Sphingobacteriia</taxon>
        <taxon>Sphingobacteriales</taxon>
        <taxon>Sphingobacteriaceae</taxon>
        <taxon>Albibacterium</taxon>
    </lineage>
</organism>
<dbReference type="InterPro" id="IPR019251">
    <property type="entry name" value="DUF2231_TM"/>
</dbReference>
<accession>A0A4R1M392</accession>
<feature type="transmembrane region" description="Helical" evidence="1">
    <location>
        <begin position="78"/>
        <end position="98"/>
    </location>
</feature>
<dbReference type="EMBL" id="SMGO01000001">
    <property type="protein sequence ID" value="TCK85314.1"/>
    <property type="molecule type" value="Genomic_DNA"/>
</dbReference>
<keyword evidence="1" id="KW-1133">Transmembrane helix</keyword>
<feature type="domain" description="DUF2231" evidence="2">
    <location>
        <begin position="5"/>
        <end position="143"/>
    </location>
</feature>
<name>A0A4R1M392_9SPHI</name>
<protein>
    <submittedName>
        <fullName evidence="3">Putative membrane protein</fullName>
    </submittedName>
</protein>
<gene>
    <name evidence="3" type="ORF">C8N28_0619</name>
</gene>
<evidence type="ECO:0000256" key="1">
    <source>
        <dbReference type="SAM" id="Phobius"/>
    </source>
</evidence>
<evidence type="ECO:0000313" key="4">
    <source>
        <dbReference type="Proteomes" id="UP000294616"/>
    </source>
</evidence>
<keyword evidence="4" id="KW-1185">Reference proteome</keyword>
<keyword evidence="1" id="KW-0472">Membrane</keyword>
<reference evidence="3 4" key="1">
    <citation type="submission" date="2019-03" db="EMBL/GenBank/DDBJ databases">
        <title>Genomic Encyclopedia of Archaeal and Bacterial Type Strains, Phase II (KMG-II): from individual species to whole genera.</title>
        <authorList>
            <person name="Goeker M."/>
        </authorList>
    </citation>
    <scope>NUCLEOTIDE SEQUENCE [LARGE SCALE GENOMIC DNA]</scope>
    <source>
        <strain evidence="3 4">DSM 22554</strain>
    </source>
</reference>
<feature type="transmembrane region" description="Helical" evidence="1">
    <location>
        <begin position="44"/>
        <end position="66"/>
    </location>
</feature>
<feature type="transmembrane region" description="Helical" evidence="1">
    <location>
        <begin position="110"/>
        <end position="130"/>
    </location>
</feature>
<dbReference type="AlphaFoldDB" id="A0A4R1M392"/>